<dbReference type="SMART" id="SM00656">
    <property type="entry name" value="Amb_all"/>
    <property type="match status" value="1"/>
</dbReference>
<dbReference type="GeneID" id="303367044"/>
<dbReference type="STRING" id="225004.SAMN02745152_00785"/>
<dbReference type="PANTHER" id="PTHR31683">
    <property type="entry name" value="PECTATE LYASE 18-RELATED"/>
    <property type="match status" value="1"/>
</dbReference>
<dbReference type="GO" id="GO:0030570">
    <property type="term" value="F:pectate lyase activity"/>
    <property type="evidence" value="ECO:0007669"/>
    <property type="project" value="InterPro"/>
</dbReference>
<sequence>MIDDKTYPASDKKTDAFIAAIQKEGKKLIVIDGDIDLSYGKVSDSDHSYFDEFEADGKRKHADLIYKVTSNTAIVGKQNARLKFGGLWIKNVNNIIIRNIEFYDAHGSTEIDTKIDKDSKASIDSINIENANNVWVDHCTFSDGKCVDLVRNFNHDGLLDIKKGKCITVSYCEFFNHDKVMLLRPSDKFSNPEECEVTLHHNYFHDSIQRMPRSRGVNAHIYNNYFDNIGTNENKGSSLGPGIGSMYVVENNFFGKHAQTAVKYYDKSEKTDPTFSKFYQSGNIPQLNASNCAYDKVDKTNDFEAHLTSEKPFAINYNYSLDETSSLNEATVKKAGAGNLMKFER</sequence>
<dbReference type="InterPro" id="IPR002022">
    <property type="entry name" value="Pec_lyase"/>
</dbReference>
<dbReference type="PANTHER" id="PTHR31683:SF18">
    <property type="entry name" value="PECTATE LYASE 21-RELATED"/>
    <property type="match status" value="1"/>
</dbReference>
<evidence type="ECO:0000259" key="3">
    <source>
        <dbReference type="SMART" id="SM00656"/>
    </source>
</evidence>
<dbReference type="RefSeq" id="WP_159443482.1">
    <property type="nucleotide sequence ID" value="NZ_FUXC01000003.1"/>
</dbReference>
<feature type="domain" description="Pectate lyase" evidence="3">
    <location>
        <begin position="4"/>
        <end position="260"/>
    </location>
</feature>
<evidence type="ECO:0000256" key="2">
    <source>
        <dbReference type="RuleBase" id="RU361173"/>
    </source>
</evidence>
<accession>A0A1T4M7V1</accession>
<reference evidence="4 5" key="1">
    <citation type="submission" date="2017-02" db="EMBL/GenBank/DDBJ databases">
        <authorList>
            <person name="Peterson S.W."/>
        </authorList>
    </citation>
    <scope>NUCLEOTIDE SEQUENCE [LARGE SCALE GENOMIC DNA]</scope>
    <source>
        <strain evidence="4 5">ATCC BAA-909</strain>
    </source>
</reference>
<dbReference type="Proteomes" id="UP000190395">
    <property type="component" value="Unassembled WGS sequence"/>
</dbReference>
<evidence type="ECO:0000256" key="1">
    <source>
        <dbReference type="ARBA" id="ARBA00023239"/>
    </source>
</evidence>
<dbReference type="EMBL" id="FUXC01000003">
    <property type="protein sequence ID" value="SJZ62774.1"/>
    <property type="molecule type" value="Genomic_DNA"/>
</dbReference>
<dbReference type="Pfam" id="PF00544">
    <property type="entry name" value="Pectate_lyase_4"/>
    <property type="match status" value="1"/>
</dbReference>
<keyword evidence="2" id="KW-0624">Polysaccharide degradation</keyword>
<gene>
    <name evidence="4" type="ORF">SAMN02745152_00785</name>
</gene>
<keyword evidence="1 2" id="KW-0456">Lyase</keyword>
<dbReference type="GO" id="GO:0005576">
    <property type="term" value="C:extracellular region"/>
    <property type="evidence" value="ECO:0007669"/>
    <property type="project" value="UniProtKB-SubCell"/>
</dbReference>
<dbReference type="InterPro" id="IPR012334">
    <property type="entry name" value="Pectin_lyas_fold"/>
</dbReference>
<evidence type="ECO:0000313" key="5">
    <source>
        <dbReference type="Proteomes" id="UP000190395"/>
    </source>
</evidence>
<dbReference type="AlphaFoldDB" id="A0A1T4M7V1"/>
<dbReference type="OrthoDB" id="148600at2"/>
<name>A0A1T4M7V1_9SPIR</name>
<keyword evidence="2" id="KW-0964">Secreted</keyword>
<protein>
    <submittedName>
        <fullName evidence="4">Pectate lyase</fullName>
    </submittedName>
</protein>
<evidence type="ECO:0000313" key="4">
    <source>
        <dbReference type="EMBL" id="SJZ62774.1"/>
    </source>
</evidence>
<dbReference type="InterPro" id="IPR045032">
    <property type="entry name" value="PEL"/>
</dbReference>
<dbReference type="SUPFAM" id="SSF51126">
    <property type="entry name" value="Pectin lyase-like"/>
    <property type="match status" value="1"/>
</dbReference>
<dbReference type="InterPro" id="IPR011050">
    <property type="entry name" value="Pectin_lyase_fold/virulence"/>
</dbReference>
<organism evidence="4 5">
    <name type="scientific">Treponema berlinense</name>
    <dbReference type="NCBI Taxonomy" id="225004"/>
    <lineage>
        <taxon>Bacteria</taxon>
        <taxon>Pseudomonadati</taxon>
        <taxon>Spirochaetota</taxon>
        <taxon>Spirochaetia</taxon>
        <taxon>Spirochaetales</taxon>
        <taxon>Treponemataceae</taxon>
        <taxon>Treponema</taxon>
    </lineage>
</organism>
<proteinExistence type="inferred from homology"/>
<comment type="subcellular location">
    <subcellularLocation>
        <location evidence="2">Secreted</location>
    </subcellularLocation>
</comment>
<dbReference type="GO" id="GO:0000272">
    <property type="term" value="P:polysaccharide catabolic process"/>
    <property type="evidence" value="ECO:0007669"/>
    <property type="project" value="UniProtKB-KW"/>
</dbReference>
<dbReference type="Gene3D" id="2.160.20.10">
    <property type="entry name" value="Single-stranded right-handed beta-helix, Pectin lyase-like"/>
    <property type="match status" value="1"/>
</dbReference>
<keyword evidence="2" id="KW-0119">Carbohydrate metabolism</keyword>
<keyword evidence="5" id="KW-1185">Reference proteome</keyword>
<comment type="similarity">
    <text evidence="2">Belongs to the polysaccharide lyase 1 family.</text>
</comment>